<accession>A0ABR4F487</accession>
<keyword evidence="1" id="KW-0677">Repeat</keyword>
<dbReference type="Proteomes" id="UP001600888">
    <property type="component" value="Unassembled WGS sequence"/>
</dbReference>
<dbReference type="Pfam" id="PF24883">
    <property type="entry name" value="NPHP3_N"/>
    <property type="match status" value="1"/>
</dbReference>
<evidence type="ECO:0000313" key="4">
    <source>
        <dbReference type="Proteomes" id="UP001600888"/>
    </source>
</evidence>
<evidence type="ECO:0000256" key="1">
    <source>
        <dbReference type="ARBA" id="ARBA00022737"/>
    </source>
</evidence>
<gene>
    <name evidence="3" type="ORF">FJTKL_02347</name>
</gene>
<dbReference type="PANTHER" id="PTHR10039">
    <property type="entry name" value="AMELOGENIN"/>
    <property type="match status" value="1"/>
</dbReference>
<dbReference type="Gene3D" id="3.40.50.300">
    <property type="entry name" value="P-loop containing nucleotide triphosphate hydrolases"/>
    <property type="match status" value="1"/>
</dbReference>
<evidence type="ECO:0000259" key="2">
    <source>
        <dbReference type="Pfam" id="PF24883"/>
    </source>
</evidence>
<dbReference type="InterPro" id="IPR027417">
    <property type="entry name" value="P-loop_NTPase"/>
</dbReference>
<feature type="domain" description="Nephrocystin 3-like N-terminal" evidence="2">
    <location>
        <begin position="344"/>
        <end position="511"/>
    </location>
</feature>
<dbReference type="InterPro" id="IPR029058">
    <property type="entry name" value="AB_hydrolase_fold"/>
</dbReference>
<organism evidence="3 4">
    <name type="scientific">Diaporthe vaccinii</name>
    <dbReference type="NCBI Taxonomy" id="105482"/>
    <lineage>
        <taxon>Eukaryota</taxon>
        <taxon>Fungi</taxon>
        <taxon>Dikarya</taxon>
        <taxon>Ascomycota</taxon>
        <taxon>Pezizomycotina</taxon>
        <taxon>Sordariomycetes</taxon>
        <taxon>Sordariomycetidae</taxon>
        <taxon>Diaporthales</taxon>
        <taxon>Diaporthaceae</taxon>
        <taxon>Diaporthe</taxon>
        <taxon>Diaporthe eres species complex</taxon>
    </lineage>
</organism>
<dbReference type="EMBL" id="JBAWTH010000013">
    <property type="protein sequence ID" value="KAL2289344.1"/>
    <property type="molecule type" value="Genomic_DNA"/>
</dbReference>
<evidence type="ECO:0000313" key="3">
    <source>
        <dbReference type="EMBL" id="KAL2289345.1"/>
    </source>
</evidence>
<keyword evidence="4" id="KW-1185">Reference proteome</keyword>
<name>A0ABR4F487_9PEZI</name>
<reference evidence="3 4" key="1">
    <citation type="submission" date="2024-03" db="EMBL/GenBank/DDBJ databases">
        <title>A high-quality draft genome sequence of Diaporthe vaccinii, a causative agent of upright dieback and viscid rot disease in cranberry plants.</title>
        <authorList>
            <person name="Sarrasin M."/>
            <person name="Lang B.F."/>
            <person name="Burger G."/>
        </authorList>
    </citation>
    <scope>NUCLEOTIDE SEQUENCE [LARGE SCALE GENOMIC DNA]</scope>
    <source>
        <strain evidence="3 4">IS7</strain>
    </source>
</reference>
<dbReference type="Gene3D" id="3.40.50.1820">
    <property type="entry name" value="alpha/beta hydrolase"/>
    <property type="match status" value="1"/>
</dbReference>
<dbReference type="PANTHER" id="PTHR10039:SF5">
    <property type="entry name" value="NACHT DOMAIN-CONTAINING PROTEIN"/>
    <property type="match status" value="1"/>
</dbReference>
<dbReference type="InterPro" id="IPR056884">
    <property type="entry name" value="NPHP3-like_N"/>
</dbReference>
<sequence length="1165" mass="131127">MDFRMGMNEVYSPPPGQNPIANIVLVHGLFGGPWKTWAAKVRSPRSALISAKNPASSASSVDSPANPQHIPSKHVFWPESLLPTAAENVKVYSFGYDADVERFMSSAGLNTVHQHGRNLFNELSALRRTQIPTIIVAHSLGGLVVKEALNQAAHSAQEEERDVVSNTRGIIFLGTPHSGSNSASYGRVAYSLTKVFAFQSAKTKLLTALEKNSETLDRISTAFYQTLETYKNLRIASFSEEKQVRFGVFGMQIVRPDSAKIGHARETWGSISEDHRNMAKYTSSRDDGFVKVSRKIKEWMSDVQKDLSSTELKIYEECLNSLDDPAARFRVQEVDPVRHYNKSTFEWLFTDQVPFSQWLRDDRGEFDAIFWITGKPGSGKSTLMRFALEDSRTMSLQPSNSKGNPMAYFFHLRGKSLVQKSLRGMLMEILYQVLEQYPRSFELIRPIFKNLRRLKQDWDIKSLSQAMLHIPHIPPAVPGCRDRITLFVDALDENQNQDDNNSLLDIFESLKATYRGVRAKPDAPVLEICLASRPWPIFGRRLGDDPRVPSFAIHNFTTKDIKGYTQSQLLMSKNMLKSCSERQKAISELSSDIALRAKGVFIWVRMVVDNLRQDITDGTPIDSLRGILHEYPEELDDMYKFTLNRIRGAYWPETMIVFKAMVASRVPLTVLQLYTVTHICMGSLQSYHESTEPSDDILSWLASRSGGLIELVGTDAEERVSAASGGAAEKPLKDLASGVSMGLNPHAELLHQTVQEFVRNSLDETLLAEIAKKKSDVAGLGGSRLLALACLDRHPPHPHLRNIAKDIFSYIREVEREEDGARSQQMTYLPHWDSFDLHEFPFRVRDSTRPSGFTFPVSEEFSYYMNRDQALAIKILDEGEPGGRISEDMKPFVVAILHDLYYTRGPEHLLKLAPESRQTVQRLLLFIASVGYRLSNDRVDRPRMFHHILTSYVTPLRNTAPAEEHLSYKVFRPPFSPINEHFDYASLTIKGGNLASIIACLKPSTELDDDTLLGFAESLDGEGYEDTLWVKVPGTRKLRSQWALNSKERGDMVEMTLAAFCSRFRDTNRSKWVDLFWDGQDGIPQGLRPSSISTLPFVDLAAWDAVGREPPRRVYTTLADKGGFVYHAIASTGMQAAIVGAGSSRIFRALYPNPVGFGNFSDLLL</sequence>
<protein>
    <recommendedName>
        <fullName evidence="2">Nephrocystin 3-like N-terminal domain-containing protein</fullName>
    </recommendedName>
</protein>
<dbReference type="SUPFAM" id="SSF53474">
    <property type="entry name" value="alpha/beta-Hydrolases"/>
    <property type="match status" value="1"/>
</dbReference>
<proteinExistence type="predicted"/>
<comment type="caution">
    <text evidence="3">The sequence shown here is derived from an EMBL/GenBank/DDBJ whole genome shotgun (WGS) entry which is preliminary data.</text>
</comment>
<dbReference type="EMBL" id="JBAWTH010000013">
    <property type="protein sequence ID" value="KAL2289345.1"/>
    <property type="molecule type" value="Genomic_DNA"/>
</dbReference>